<dbReference type="CDD" id="cd15747">
    <property type="entry name" value="FYVE_Slp3_4_5"/>
    <property type="match status" value="1"/>
</dbReference>
<sequence length="92" mass="10492">MCKYCNLHSAQCAPLPHSRLKTELSWLRRRGAVRADDDEEAARACGRCKAELGVIINRGAACRACRKRVCKQCREYTNSGRDWVCIVCHKHM</sequence>
<evidence type="ECO:0000256" key="2">
    <source>
        <dbReference type="ARBA" id="ARBA00022490"/>
    </source>
</evidence>
<dbReference type="Pfam" id="PF02318">
    <property type="entry name" value="FYVE_2"/>
    <property type="match status" value="1"/>
</dbReference>
<organism evidence="4 5">
    <name type="scientific">Portunus trituberculatus</name>
    <name type="common">Swimming crab</name>
    <name type="synonym">Neptunus trituberculatus</name>
    <dbReference type="NCBI Taxonomy" id="210409"/>
    <lineage>
        <taxon>Eukaryota</taxon>
        <taxon>Metazoa</taxon>
        <taxon>Ecdysozoa</taxon>
        <taxon>Arthropoda</taxon>
        <taxon>Crustacea</taxon>
        <taxon>Multicrustacea</taxon>
        <taxon>Malacostraca</taxon>
        <taxon>Eumalacostraca</taxon>
        <taxon>Eucarida</taxon>
        <taxon>Decapoda</taxon>
        <taxon>Pleocyemata</taxon>
        <taxon>Brachyura</taxon>
        <taxon>Eubrachyura</taxon>
        <taxon>Portunoidea</taxon>
        <taxon>Portunidae</taxon>
        <taxon>Portuninae</taxon>
        <taxon>Portunus</taxon>
    </lineage>
</organism>
<dbReference type="InterPro" id="IPR051745">
    <property type="entry name" value="Intracell_Transport_Effector"/>
</dbReference>
<dbReference type="InterPro" id="IPR041282">
    <property type="entry name" value="FYVE_2"/>
</dbReference>
<dbReference type="InterPro" id="IPR013083">
    <property type="entry name" value="Znf_RING/FYVE/PHD"/>
</dbReference>
<dbReference type="AlphaFoldDB" id="A0A5B7GGT9"/>
<comment type="caution">
    <text evidence="4">The sequence shown here is derived from an EMBL/GenBank/DDBJ whole genome shotgun (WGS) entry which is preliminary data.</text>
</comment>
<keyword evidence="2" id="KW-0963">Cytoplasm</keyword>
<protein>
    <submittedName>
        <fullName evidence="4">Synaptotagmin-like protein 3</fullName>
    </submittedName>
</protein>
<dbReference type="OrthoDB" id="195679at2759"/>
<dbReference type="PANTHER" id="PTHR14555:SF6">
    <property type="entry name" value="RAB EFFECTOR MYRIP"/>
    <property type="match status" value="1"/>
</dbReference>
<dbReference type="SUPFAM" id="SSF57903">
    <property type="entry name" value="FYVE/PHD zinc finger"/>
    <property type="match status" value="1"/>
</dbReference>
<evidence type="ECO:0000256" key="1">
    <source>
        <dbReference type="ARBA" id="ARBA00004556"/>
    </source>
</evidence>
<dbReference type="Gene3D" id="3.30.40.10">
    <property type="entry name" value="Zinc/RING finger domain, C3HC4 (zinc finger)"/>
    <property type="match status" value="1"/>
</dbReference>
<name>A0A5B7GGT9_PORTR</name>
<evidence type="ECO:0000313" key="5">
    <source>
        <dbReference type="Proteomes" id="UP000324222"/>
    </source>
</evidence>
<dbReference type="EMBL" id="VSRR010016463">
    <property type="protein sequence ID" value="MPC59321.1"/>
    <property type="molecule type" value="Genomic_DNA"/>
</dbReference>
<dbReference type="GO" id="GO:0048471">
    <property type="term" value="C:perinuclear region of cytoplasm"/>
    <property type="evidence" value="ECO:0007669"/>
    <property type="project" value="UniProtKB-SubCell"/>
</dbReference>
<dbReference type="GO" id="GO:0030864">
    <property type="term" value="C:cortical actin cytoskeleton"/>
    <property type="evidence" value="ECO:0007669"/>
    <property type="project" value="TreeGrafter"/>
</dbReference>
<evidence type="ECO:0000313" key="4">
    <source>
        <dbReference type="EMBL" id="MPC59321.1"/>
    </source>
</evidence>
<dbReference type="Proteomes" id="UP000324222">
    <property type="component" value="Unassembled WGS sequence"/>
</dbReference>
<comment type="subcellular location">
    <subcellularLocation>
        <location evidence="1">Cytoplasm</location>
        <location evidence="1">Perinuclear region</location>
    </subcellularLocation>
</comment>
<reference evidence="4 5" key="1">
    <citation type="submission" date="2019-05" db="EMBL/GenBank/DDBJ databases">
        <title>Another draft genome of Portunus trituberculatus and its Hox gene families provides insights of decapod evolution.</title>
        <authorList>
            <person name="Jeong J.-H."/>
            <person name="Song I."/>
            <person name="Kim S."/>
            <person name="Choi T."/>
            <person name="Kim D."/>
            <person name="Ryu S."/>
            <person name="Kim W."/>
        </authorList>
    </citation>
    <scope>NUCLEOTIDE SEQUENCE [LARGE SCALE GENOMIC DNA]</scope>
    <source>
        <tissue evidence="4">Muscle</tissue>
    </source>
</reference>
<dbReference type="GO" id="GO:0003779">
    <property type="term" value="F:actin binding"/>
    <property type="evidence" value="ECO:0007669"/>
    <property type="project" value="TreeGrafter"/>
</dbReference>
<keyword evidence="5" id="KW-1185">Reference proteome</keyword>
<accession>A0A5B7GGT9</accession>
<feature type="domain" description="FYVE-type zinc finger" evidence="3">
    <location>
        <begin position="18"/>
        <end position="90"/>
    </location>
</feature>
<dbReference type="InterPro" id="IPR011011">
    <property type="entry name" value="Znf_FYVE_PHD"/>
</dbReference>
<dbReference type="GO" id="GO:0017022">
    <property type="term" value="F:myosin binding"/>
    <property type="evidence" value="ECO:0007669"/>
    <property type="project" value="TreeGrafter"/>
</dbReference>
<gene>
    <name evidence="4" type="primary">SYTL3</name>
    <name evidence="4" type="ORF">E2C01_053339</name>
</gene>
<evidence type="ECO:0000259" key="3">
    <source>
        <dbReference type="Pfam" id="PF02318"/>
    </source>
</evidence>
<proteinExistence type="predicted"/>
<dbReference type="PANTHER" id="PTHR14555">
    <property type="entry name" value="MYELIN-ASSOCIATED OLIGODENDROCYTIC BASIC PROTEIN MOBP -RELATED"/>
    <property type="match status" value="1"/>
</dbReference>